<gene>
    <name evidence="1" type="ORF">DFR67_10515</name>
</gene>
<dbReference type="AlphaFoldDB" id="A0A318RJ79"/>
<accession>A0A318RJ79</accession>
<keyword evidence="2" id="KW-1185">Reference proteome</keyword>
<evidence type="ECO:0000313" key="2">
    <source>
        <dbReference type="Proteomes" id="UP000247591"/>
    </source>
</evidence>
<comment type="caution">
    <text evidence="1">The sequence shown here is derived from an EMBL/GenBank/DDBJ whole genome shotgun (WGS) entry which is preliminary data.</text>
</comment>
<sequence length="81" mass="9232">MATVIHVAAEVEQARYLFTELKRWVAVLKLETNDSNIPGVVFLKRRELEEVYRLMNALIADFPEAFAQPARPASDVDRDVS</sequence>
<dbReference type="OrthoDB" id="9877082at2"/>
<dbReference type="EMBL" id="QJSP01000005">
    <property type="protein sequence ID" value="PYE17870.1"/>
    <property type="molecule type" value="Genomic_DNA"/>
</dbReference>
<proteinExistence type="predicted"/>
<protein>
    <submittedName>
        <fullName evidence="1">Uncharacterized protein</fullName>
    </submittedName>
</protein>
<evidence type="ECO:0000313" key="1">
    <source>
        <dbReference type="EMBL" id="PYE17870.1"/>
    </source>
</evidence>
<dbReference type="Proteomes" id="UP000247591">
    <property type="component" value="Unassembled WGS sequence"/>
</dbReference>
<organism evidence="1 2">
    <name type="scientific">Williamsia limnetica</name>
    <dbReference type="NCBI Taxonomy" id="882452"/>
    <lineage>
        <taxon>Bacteria</taxon>
        <taxon>Bacillati</taxon>
        <taxon>Actinomycetota</taxon>
        <taxon>Actinomycetes</taxon>
        <taxon>Mycobacteriales</taxon>
        <taxon>Nocardiaceae</taxon>
        <taxon>Williamsia</taxon>
    </lineage>
</organism>
<name>A0A318RJ79_WILLI</name>
<reference evidence="1 2" key="1">
    <citation type="submission" date="2018-06" db="EMBL/GenBank/DDBJ databases">
        <title>Genomic Encyclopedia of Type Strains, Phase IV (KMG-IV): sequencing the most valuable type-strain genomes for metagenomic binning, comparative biology and taxonomic classification.</title>
        <authorList>
            <person name="Goeker M."/>
        </authorList>
    </citation>
    <scope>NUCLEOTIDE SEQUENCE [LARGE SCALE GENOMIC DNA]</scope>
    <source>
        <strain evidence="1 2">DSM 45521</strain>
    </source>
</reference>
<dbReference type="RefSeq" id="WP_110469281.1">
    <property type="nucleotide sequence ID" value="NZ_QJSP01000005.1"/>
</dbReference>